<evidence type="ECO:0000313" key="1">
    <source>
        <dbReference type="EMBL" id="KAG9466147.1"/>
    </source>
</evidence>
<evidence type="ECO:0000313" key="2">
    <source>
        <dbReference type="Proteomes" id="UP000770717"/>
    </source>
</evidence>
<name>A0A8J6C821_ELECQ</name>
<proteinExistence type="predicted"/>
<protein>
    <submittedName>
        <fullName evidence="1">Uncharacterized protein</fullName>
    </submittedName>
</protein>
<sequence>MEICPPASLIGSGVNKIRLDEISKSLHSYFFTFIYILHCLPTFWELGLSFTAASCRHLQRIIPIAHFTVALHGATNVQIVT</sequence>
<gene>
    <name evidence="1" type="ORF">GDO78_017140</name>
</gene>
<comment type="caution">
    <text evidence="1">The sequence shown here is derived from an EMBL/GenBank/DDBJ whole genome shotgun (WGS) entry which is preliminary data.</text>
</comment>
<accession>A0A8J6C821</accession>
<dbReference type="AlphaFoldDB" id="A0A8J6C821"/>
<keyword evidence="2" id="KW-1185">Reference proteome</keyword>
<dbReference type="Proteomes" id="UP000770717">
    <property type="component" value="Unassembled WGS sequence"/>
</dbReference>
<organism evidence="1 2">
    <name type="scientific">Eleutherodactylus coqui</name>
    <name type="common">Puerto Rican coqui</name>
    <dbReference type="NCBI Taxonomy" id="57060"/>
    <lineage>
        <taxon>Eukaryota</taxon>
        <taxon>Metazoa</taxon>
        <taxon>Chordata</taxon>
        <taxon>Craniata</taxon>
        <taxon>Vertebrata</taxon>
        <taxon>Euteleostomi</taxon>
        <taxon>Amphibia</taxon>
        <taxon>Batrachia</taxon>
        <taxon>Anura</taxon>
        <taxon>Neobatrachia</taxon>
        <taxon>Hyloidea</taxon>
        <taxon>Eleutherodactylidae</taxon>
        <taxon>Eleutherodactylinae</taxon>
        <taxon>Eleutherodactylus</taxon>
        <taxon>Eleutherodactylus</taxon>
    </lineage>
</organism>
<reference evidence="1" key="1">
    <citation type="thesis" date="2020" institute="ProQuest LLC" country="789 East Eisenhower Parkway, Ann Arbor, MI, USA">
        <title>Comparative Genomics and Chromosome Evolution.</title>
        <authorList>
            <person name="Mudd A.B."/>
        </authorList>
    </citation>
    <scope>NUCLEOTIDE SEQUENCE</scope>
    <source>
        <strain evidence="1">HN-11 Male</strain>
        <tissue evidence="1">Kidney and liver</tissue>
    </source>
</reference>
<dbReference type="EMBL" id="WNTK01002317">
    <property type="protein sequence ID" value="KAG9466147.1"/>
    <property type="molecule type" value="Genomic_DNA"/>
</dbReference>